<feature type="domain" description="Acyltransferase 3" evidence="2">
    <location>
        <begin position="9"/>
        <end position="332"/>
    </location>
</feature>
<keyword evidence="1" id="KW-0472">Membrane</keyword>
<dbReference type="Pfam" id="PF01757">
    <property type="entry name" value="Acyl_transf_3"/>
    <property type="match status" value="1"/>
</dbReference>
<dbReference type="Proteomes" id="UP000326611">
    <property type="component" value="Unassembled WGS sequence"/>
</dbReference>
<feature type="transmembrane region" description="Helical" evidence="1">
    <location>
        <begin position="163"/>
        <end position="191"/>
    </location>
</feature>
<evidence type="ECO:0000256" key="1">
    <source>
        <dbReference type="SAM" id="Phobius"/>
    </source>
</evidence>
<dbReference type="InterPro" id="IPR050879">
    <property type="entry name" value="Acyltransferase_3"/>
</dbReference>
<dbReference type="PANTHER" id="PTHR23028">
    <property type="entry name" value="ACETYLTRANSFERASE"/>
    <property type="match status" value="1"/>
</dbReference>
<organism evidence="3 4">
    <name type="scientific">Pseudomonas fluorescens</name>
    <dbReference type="NCBI Taxonomy" id="294"/>
    <lineage>
        <taxon>Bacteria</taxon>
        <taxon>Pseudomonadati</taxon>
        <taxon>Pseudomonadota</taxon>
        <taxon>Gammaproteobacteria</taxon>
        <taxon>Pseudomonadales</taxon>
        <taxon>Pseudomonadaceae</taxon>
        <taxon>Pseudomonas</taxon>
    </lineage>
</organism>
<evidence type="ECO:0000313" key="3">
    <source>
        <dbReference type="EMBL" id="VVQ16263.1"/>
    </source>
</evidence>
<evidence type="ECO:0000259" key="2">
    <source>
        <dbReference type="Pfam" id="PF01757"/>
    </source>
</evidence>
<feature type="transmembrane region" description="Helical" evidence="1">
    <location>
        <begin position="64"/>
        <end position="86"/>
    </location>
</feature>
<feature type="transmembrane region" description="Helical" evidence="1">
    <location>
        <begin position="251"/>
        <end position="272"/>
    </location>
</feature>
<protein>
    <recommendedName>
        <fullName evidence="2">Acyltransferase 3 domain-containing protein</fullName>
    </recommendedName>
</protein>
<gene>
    <name evidence="3" type="ORF">PS918_05960</name>
</gene>
<reference evidence="3 4" key="1">
    <citation type="submission" date="2019-09" db="EMBL/GenBank/DDBJ databases">
        <authorList>
            <person name="Chandra G."/>
            <person name="Truman W A."/>
        </authorList>
    </citation>
    <scope>NUCLEOTIDE SEQUENCE [LARGE SCALE GENOMIC DNA]</scope>
    <source>
        <strain evidence="3">PS918</strain>
    </source>
</reference>
<feature type="transmembrane region" description="Helical" evidence="1">
    <location>
        <begin position="203"/>
        <end position="219"/>
    </location>
</feature>
<dbReference type="RefSeq" id="WP_150773725.1">
    <property type="nucleotide sequence ID" value="NZ_CABVIY010000011.1"/>
</dbReference>
<dbReference type="OrthoDB" id="9767863at2"/>
<evidence type="ECO:0000313" key="4">
    <source>
        <dbReference type="Proteomes" id="UP000326611"/>
    </source>
</evidence>
<keyword evidence="1" id="KW-0812">Transmembrane</keyword>
<dbReference type="InterPro" id="IPR002656">
    <property type="entry name" value="Acyl_transf_3_dom"/>
</dbReference>
<sequence length="356" mass="40151">MSGSPKIIFANQLRGIAAIMVVLSHLGCVFWAAKETVSFYTGAPPAEGSQPFISNFINTQHWNFGALGVAIFFLISGFVIPMSLGAGGRLNFIVSRFLRIYPTYIIALCAGLFAVWLSCQYWGRPFMWDLPTVMHNMLLVHTLSNAPSVDLVNWTLAIELKFYLVACLMGGLIVAGRVWPLLAFSALVFIVNKWIKTPLGTELMFVSFMMLGVLFNYLFRQLITTLEFFISTGIIFAFFLLGWDATIWPDAFFQVAPNYLYGYVIFSMAYALRSHFRDIRVLDFFADISYPLYIVHSLIGYSAMRILFDNGYQLRVVAPVTALLIIAVAYALHVLVEKPTMLLGKRIRRSRQLAYA</sequence>
<feature type="transmembrane region" description="Helical" evidence="1">
    <location>
        <begin position="316"/>
        <end position="336"/>
    </location>
</feature>
<name>A0A5E7UYZ3_PSEFL</name>
<proteinExistence type="predicted"/>
<feature type="transmembrane region" description="Helical" evidence="1">
    <location>
        <begin position="12"/>
        <end position="33"/>
    </location>
</feature>
<feature type="transmembrane region" description="Helical" evidence="1">
    <location>
        <begin position="284"/>
        <end position="304"/>
    </location>
</feature>
<dbReference type="EMBL" id="CABVIY010000011">
    <property type="protein sequence ID" value="VVQ16263.1"/>
    <property type="molecule type" value="Genomic_DNA"/>
</dbReference>
<feature type="transmembrane region" description="Helical" evidence="1">
    <location>
        <begin position="226"/>
        <end position="245"/>
    </location>
</feature>
<dbReference type="AlphaFoldDB" id="A0A5E7UYZ3"/>
<feature type="transmembrane region" description="Helical" evidence="1">
    <location>
        <begin position="98"/>
        <end position="117"/>
    </location>
</feature>
<accession>A0A5E7UYZ3</accession>
<keyword evidence="1" id="KW-1133">Transmembrane helix</keyword>
<dbReference type="GO" id="GO:0016747">
    <property type="term" value="F:acyltransferase activity, transferring groups other than amino-acyl groups"/>
    <property type="evidence" value="ECO:0007669"/>
    <property type="project" value="InterPro"/>
</dbReference>